<gene>
    <name evidence="2" type="ORF">BDV29DRAFT_162606</name>
</gene>
<protein>
    <submittedName>
        <fullName evidence="2">Uncharacterized protein</fullName>
    </submittedName>
</protein>
<feature type="compositionally biased region" description="Polar residues" evidence="1">
    <location>
        <begin position="1"/>
        <end position="10"/>
    </location>
</feature>
<dbReference type="InterPro" id="IPR036291">
    <property type="entry name" value="NAD(P)-bd_dom_sf"/>
</dbReference>
<dbReference type="PANTHER" id="PTHR43677">
    <property type="entry name" value="SHORT-CHAIN DEHYDROGENASE/REDUCTASE"/>
    <property type="match status" value="1"/>
</dbReference>
<dbReference type="AlphaFoldDB" id="A0A5N5WI62"/>
<dbReference type="PANTHER" id="PTHR43677:SF11">
    <property type="entry name" value="ZINC-CONTAINING ALCOHOL DEHYDROGENASE"/>
    <property type="match status" value="1"/>
</dbReference>
<dbReference type="InterPro" id="IPR051397">
    <property type="entry name" value="Zn-ADH-like_protein"/>
</dbReference>
<dbReference type="SUPFAM" id="SSF50129">
    <property type="entry name" value="GroES-like"/>
    <property type="match status" value="1"/>
</dbReference>
<dbReference type="SUPFAM" id="SSF51735">
    <property type="entry name" value="NAD(P)-binding Rossmann-fold domains"/>
    <property type="match status" value="1"/>
</dbReference>
<reference evidence="2 3" key="1">
    <citation type="submission" date="2019-04" db="EMBL/GenBank/DDBJ databases">
        <title>Friends and foes A comparative genomics study of 23 Aspergillus species from section Flavi.</title>
        <authorList>
            <consortium name="DOE Joint Genome Institute"/>
            <person name="Kjaerbolling I."/>
            <person name="Vesth T."/>
            <person name="Frisvad J.C."/>
            <person name="Nybo J.L."/>
            <person name="Theobald S."/>
            <person name="Kildgaard S."/>
            <person name="Isbrandt T."/>
            <person name="Kuo A."/>
            <person name="Sato A."/>
            <person name="Lyhne E.K."/>
            <person name="Kogle M.E."/>
            <person name="Wiebenga A."/>
            <person name="Kun R.S."/>
            <person name="Lubbers R.J."/>
            <person name="Makela M.R."/>
            <person name="Barry K."/>
            <person name="Chovatia M."/>
            <person name="Clum A."/>
            <person name="Daum C."/>
            <person name="Haridas S."/>
            <person name="He G."/>
            <person name="LaButti K."/>
            <person name="Lipzen A."/>
            <person name="Mondo S."/>
            <person name="Riley R."/>
            <person name="Salamov A."/>
            <person name="Simmons B.A."/>
            <person name="Magnuson J.K."/>
            <person name="Henrissat B."/>
            <person name="Mortensen U.H."/>
            <person name="Larsen T.O."/>
            <person name="Devries R.P."/>
            <person name="Grigoriev I.V."/>
            <person name="Machida M."/>
            <person name="Baker S.E."/>
            <person name="Andersen M.R."/>
        </authorList>
    </citation>
    <scope>NUCLEOTIDE SEQUENCE [LARGE SCALE GENOMIC DNA]</scope>
    <source>
        <strain evidence="2 3">CBS 151.66</strain>
    </source>
</reference>
<dbReference type="Gene3D" id="3.90.180.10">
    <property type="entry name" value="Medium-chain alcohol dehydrogenases, catalytic domain"/>
    <property type="match status" value="1"/>
</dbReference>
<evidence type="ECO:0000313" key="3">
    <source>
        <dbReference type="Proteomes" id="UP000326565"/>
    </source>
</evidence>
<dbReference type="InterPro" id="IPR011032">
    <property type="entry name" value="GroES-like_sf"/>
</dbReference>
<proteinExistence type="predicted"/>
<sequence>MKIAQVTSWGSPPEYMTGPDLPPPSPTQLQLKVMAVGVPRVVQARAACKHPSASNASLPFDPSIDGIGLDESTGELYYINPLSAPLFAERANINQSQLVRLDPEADPVRVAALVNFVSSSWMALKCRAIGGCQGRTVVIVGATSASGRAAAIVARSLGAARIIGLSRNEDTLAAVEGLDDRVLLREPFTLPESVGPLHIMLDYVGGPAAVGLLQSAQVEPGENLQYIQVGGLASDAAHMLQLLPTHLINLKPICIMGSGMGSFTKQDLRREMPGLMSFITKIKVPFEIYPAPMADVQAVWGSENATKKRLVLVPSL</sequence>
<dbReference type="Gene3D" id="3.40.50.720">
    <property type="entry name" value="NAD(P)-binding Rossmann-like Domain"/>
    <property type="match status" value="1"/>
</dbReference>
<keyword evidence="3" id="KW-1185">Reference proteome</keyword>
<accession>A0A5N5WI62</accession>
<dbReference type="EMBL" id="ML732410">
    <property type="protein sequence ID" value="KAB8068193.1"/>
    <property type="molecule type" value="Genomic_DNA"/>
</dbReference>
<dbReference type="OrthoDB" id="809632at2759"/>
<organism evidence="2 3">
    <name type="scientific">Aspergillus leporis</name>
    <dbReference type="NCBI Taxonomy" id="41062"/>
    <lineage>
        <taxon>Eukaryota</taxon>
        <taxon>Fungi</taxon>
        <taxon>Dikarya</taxon>
        <taxon>Ascomycota</taxon>
        <taxon>Pezizomycotina</taxon>
        <taxon>Eurotiomycetes</taxon>
        <taxon>Eurotiomycetidae</taxon>
        <taxon>Eurotiales</taxon>
        <taxon>Aspergillaceae</taxon>
        <taxon>Aspergillus</taxon>
        <taxon>Aspergillus subgen. Circumdati</taxon>
    </lineage>
</organism>
<feature type="region of interest" description="Disordered" evidence="1">
    <location>
        <begin position="1"/>
        <end position="24"/>
    </location>
</feature>
<name>A0A5N5WI62_9EURO</name>
<evidence type="ECO:0000256" key="1">
    <source>
        <dbReference type="SAM" id="MobiDB-lite"/>
    </source>
</evidence>
<dbReference type="GO" id="GO:0016491">
    <property type="term" value="F:oxidoreductase activity"/>
    <property type="evidence" value="ECO:0007669"/>
    <property type="project" value="TreeGrafter"/>
</dbReference>
<dbReference type="Proteomes" id="UP000326565">
    <property type="component" value="Unassembled WGS sequence"/>
</dbReference>
<evidence type="ECO:0000313" key="2">
    <source>
        <dbReference type="EMBL" id="KAB8068193.1"/>
    </source>
</evidence>